<comment type="caution">
    <text evidence="1">The sequence shown here is derived from an EMBL/GenBank/DDBJ whole genome shotgun (WGS) entry which is preliminary data.</text>
</comment>
<dbReference type="Proteomes" id="UP001140096">
    <property type="component" value="Unassembled WGS sequence"/>
</dbReference>
<evidence type="ECO:0000313" key="1">
    <source>
        <dbReference type="EMBL" id="KAJ2810010.1"/>
    </source>
</evidence>
<accession>A0ACC1LK80</accession>
<dbReference type="EMBL" id="JANBUP010000829">
    <property type="protein sequence ID" value="KAJ2810010.1"/>
    <property type="molecule type" value="Genomic_DNA"/>
</dbReference>
<organism evidence="1 2">
    <name type="scientific">Coemansia furcata</name>
    <dbReference type="NCBI Taxonomy" id="417177"/>
    <lineage>
        <taxon>Eukaryota</taxon>
        <taxon>Fungi</taxon>
        <taxon>Fungi incertae sedis</taxon>
        <taxon>Zoopagomycota</taxon>
        <taxon>Kickxellomycotina</taxon>
        <taxon>Kickxellomycetes</taxon>
        <taxon>Kickxellales</taxon>
        <taxon>Kickxellaceae</taxon>
        <taxon>Coemansia</taxon>
    </lineage>
</organism>
<proteinExistence type="predicted"/>
<sequence length="411" mass="44471">MQSCIHTSPTTSNGEPSGKSRRPTNVEINGDNDEVGEPRAKRPKSQSFAYPDRESTLTNGRLPAGLAYSAVIPPRKPIDSSMANSVALDHTNISQSLVESFLANPSVSELLQSTWQNGSIVSPHPALLLQSINPSIGGGDFNVTSQGDCAMDVEDKQQQRQLADSSDVYTDDYESEHDYDDDHHSDEDDDDGDEDNDEDDEVDEDEDIHVESGDKLSDLHKTTKYGQFCDSIESVATKVHPSSRSSEHGEYYQQRPIDAHTMAHTLQGLNMAHGNPALFDPMVSGAAMLGGIHHHSSTVDAPYSLMYTNATHAPSMAVDHSGSIRFLSANPLLFNCNSVNQQVLSSPHLHSFEAAMANALDYAGNIPGMYLADGSHQIMSPNIHGNGRTLSAQQCGFSGDLPFIASDGKVF</sequence>
<protein>
    <submittedName>
        <fullName evidence="1">Uncharacterized protein</fullName>
    </submittedName>
</protein>
<evidence type="ECO:0000313" key="2">
    <source>
        <dbReference type="Proteomes" id="UP001140096"/>
    </source>
</evidence>
<keyword evidence="2" id="KW-1185">Reference proteome</keyword>
<gene>
    <name evidence="1" type="ORF">H4S07_002922</name>
</gene>
<reference evidence="1" key="1">
    <citation type="submission" date="2022-07" db="EMBL/GenBank/DDBJ databases">
        <title>Phylogenomic reconstructions and comparative analyses of Kickxellomycotina fungi.</title>
        <authorList>
            <person name="Reynolds N.K."/>
            <person name="Stajich J.E."/>
            <person name="Barry K."/>
            <person name="Grigoriev I.V."/>
            <person name="Crous P."/>
            <person name="Smith M.E."/>
        </authorList>
    </citation>
    <scope>NUCLEOTIDE SEQUENCE</scope>
    <source>
        <strain evidence="1">CBS 102833</strain>
    </source>
</reference>
<name>A0ACC1LK80_9FUNG</name>